<dbReference type="Pfam" id="PF13845">
    <property type="entry name" value="Septum_form"/>
    <property type="match status" value="1"/>
</dbReference>
<feature type="domain" description="Septum formation-related" evidence="3">
    <location>
        <begin position="167"/>
        <end position="266"/>
    </location>
</feature>
<reference evidence="4" key="2">
    <citation type="journal article" date="2022" name="Sci. Rep.">
        <title>In silico prediction of the enzymes involved in the degradation of the herbicide molinate by Gulosibacter molinativorax ON4T.</title>
        <authorList>
            <person name="Lopes A.R."/>
            <person name="Bunin E."/>
            <person name="Viana A.T."/>
            <person name="Froufe H."/>
            <person name="Munoz-Merida A."/>
            <person name="Pinho D."/>
            <person name="Figueiredo J."/>
            <person name="Barroso C."/>
            <person name="Vaz-Moreira I."/>
            <person name="Bellanger X."/>
            <person name="Egas C."/>
            <person name="Nunes O.C."/>
        </authorList>
    </citation>
    <scope>NUCLEOTIDE SEQUENCE</scope>
    <source>
        <strain evidence="4">ON4</strain>
    </source>
</reference>
<evidence type="ECO:0000259" key="3">
    <source>
        <dbReference type="Pfam" id="PF13845"/>
    </source>
</evidence>
<sequence length="279" mass="29503">MHDRRPRDRRRPAHRGCGLPVPLRDRPRRPRPRSGLAGCVRGRHDGRAGDGVAGSQPSSDRQSSGARGPADGTRSSRREGRGSAGAGAGASLREVGDSAAGARRDGQAARRQDARRHSPLGRNLAICAVIVLAAGVAGWIWSPFGRAEAPNSAVPATTQPAASTLATLEAGDCFATLETPWASDFAPISCDESHTAQLTAIVPVESVLDGEAWPGEDALRERAMIACQSPDAINLDAAASIPDLQVQVRWPADEVEWDAGIRSYYCFATSAEQFDSLQP</sequence>
<proteinExistence type="predicted"/>
<keyword evidence="2" id="KW-1133">Transmembrane helix</keyword>
<protein>
    <recommendedName>
        <fullName evidence="3">Septum formation-related domain-containing protein</fullName>
    </recommendedName>
</protein>
<dbReference type="Proteomes" id="UP001170379">
    <property type="component" value="Unassembled WGS sequence"/>
</dbReference>
<keyword evidence="2" id="KW-0812">Transmembrane</keyword>
<comment type="caution">
    <text evidence="4">The sequence shown here is derived from an EMBL/GenBank/DDBJ whole genome shotgun (WGS) entry which is preliminary data.</text>
</comment>
<evidence type="ECO:0000256" key="2">
    <source>
        <dbReference type="SAM" id="Phobius"/>
    </source>
</evidence>
<evidence type="ECO:0000313" key="4">
    <source>
        <dbReference type="EMBL" id="MDJ1371200.1"/>
    </source>
</evidence>
<feature type="compositionally biased region" description="Polar residues" evidence="1">
    <location>
        <begin position="55"/>
        <end position="65"/>
    </location>
</feature>
<evidence type="ECO:0000256" key="1">
    <source>
        <dbReference type="SAM" id="MobiDB-lite"/>
    </source>
</evidence>
<name>A0ABT7C7L6_9MICO</name>
<evidence type="ECO:0000313" key="5">
    <source>
        <dbReference type="Proteomes" id="UP001170379"/>
    </source>
</evidence>
<feature type="compositionally biased region" description="Basic and acidic residues" evidence="1">
    <location>
        <begin position="102"/>
        <end position="116"/>
    </location>
</feature>
<keyword evidence="2" id="KW-0472">Membrane</keyword>
<gene>
    <name evidence="4" type="ORF">C7K25_07435</name>
</gene>
<accession>A0ABT7C7L6</accession>
<reference evidence="4" key="1">
    <citation type="submission" date="2018-03" db="EMBL/GenBank/DDBJ databases">
        <authorList>
            <person name="Nunes O.C."/>
            <person name="Lopes A.R."/>
            <person name="Froufe H."/>
            <person name="Munoz-Merida A."/>
            <person name="Barroso C."/>
            <person name="Egas C."/>
        </authorList>
    </citation>
    <scope>NUCLEOTIDE SEQUENCE</scope>
    <source>
        <strain evidence="4">ON4</strain>
    </source>
</reference>
<dbReference type="EMBL" id="PXVD01000010">
    <property type="protein sequence ID" value="MDJ1371200.1"/>
    <property type="molecule type" value="Genomic_DNA"/>
</dbReference>
<organism evidence="4 5">
    <name type="scientific">Gulosibacter molinativorax</name>
    <dbReference type="NCBI Taxonomy" id="256821"/>
    <lineage>
        <taxon>Bacteria</taxon>
        <taxon>Bacillati</taxon>
        <taxon>Actinomycetota</taxon>
        <taxon>Actinomycetes</taxon>
        <taxon>Micrococcales</taxon>
        <taxon>Microbacteriaceae</taxon>
        <taxon>Gulosibacter</taxon>
    </lineage>
</organism>
<feature type="region of interest" description="Disordered" evidence="1">
    <location>
        <begin position="1"/>
        <end position="116"/>
    </location>
</feature>
<keyword evidence="5" id="KW-1185">Reference proteome</keyword>
<dbReference type="InterPro" id="IPR026004">
    <property type="entry name" value="Septum_form"/>
</dbReference>
<feature type="transmembrane region" description="Helical" evidence="2">
    <location>
        <begin position="120"/>
        <end position="141"/>
    </location>
</feature>